<evidence type="ECO:0000256" key="1">
    <source>
        <dbReference type="ARBA" id="ARBA00022574"/>
    </source>
</evidence>
<accession>A0A1J4J6J4</accession>
<dbReference type="SUPFAM" id="SSF48371">
    <property type="entry name" value="ARM repeat"/>
    <property type="match status" value="1"/>
</dbReference>
<proteinExistence type="predicted"/>
<protein>
    <recommendedName>
        <fullName evidence="2">BEACH domain-containing protein</fullName>
    </recommendedName>
</protein>
<gene>
    <name evidence="3" type="ORF">TRFO_02298</name>
</gene>
<name>A0A1J4J6J4_9EUKA</name>
<dbReference type="RefSeq" id="XP_068346928.1">
    <property type="nucleotide sequence ID" value="XM_068490593.1"/>
</dbReference>
<dbReference type="Gene3D" id="1.10.1540.10">
    <property type="entry name" value="BEACH domain"/>
    <property type="match status" value="1"/>
</dbReference>
<dbReference type="EMBL" id="MLAK01001370">
    <property type="protein sequence ID" value="OHS93791.1"/>
    <property type="molecule type" value="Genomic_DNA"/>
</dbReference>
<keyword evidence="4" id="KW-1185">Reference proteome</keyword>
<dbReference type="Gene3D" id="2.130.10.10">
    <property type="entry name" value="YVTN repeat-like/Quinoprotein amine dehydrogenase"/>
    <property type="match status" value="1"/>
</dbReference>
<dbReference type="VEuPathDB" id="TrichDB:TRFO_02298"/>
<organism evidence="3 4">
    <name type="scientific">Tritrichomonas foetus</name>
    <dbReference type="NCBI Taxonomy" id="1144522"/>
    <lineage>
        <taxon>Eukaryota</taxon>
        <taxon>Metamonada</taxon>
        <taxon>Parabasalia</taxon>
        <taxon>Tritrichomonadida</taxon>
        <taxon>Tritrichomonadidae</taxon>
        <taxon>Tritrichomonas</taxon>
    </lineage>
</organism>
<keyword evidence="1" id="KW-0853">WD repeat</keyword>
<evidence type="ECO:0000313" key="3">
    <source>
        <dbReference type="EMBL" id="OHS93791.1"/>
    </source>
</evidence>
<dbReference type="PANTHER" id="PTHR13743:SF123">
    <property type="entry name" value="PROTEIN FAN"/>
    <property type="match status" value="1"/>
</dbReference>
<dbReference type="PANTHER" id="PTHR13743">
    <property type="entry name" value="BEIGE/BEACH-RELATED"/>
    <property type="match status" value="1"/>
</dbReference>
<comment type="caution">
    <text evidence="3">The sequence shown here is derived from an EMBL/GenBank/DDBJ whole genome shotgun (WGS) entry which is preliminary data.</text>
</comment>
<feature type="domain" description="BEACH" evidence="2">
    <location>
        <begin position="1717"/>
        <end position="1994"/>
    </location>
</feature>
<dbReference type="SUPFAM" id="SSF81837">
    <property type="entry name" value="BEACH domain"/>
    <property type="match status" value="1"/>
</dbReference>
<dbReference type="InterPro" id="IPR036322">
    <property type="entry name" value="WD40_repeat_dom_sf"/>
</dbReference>
<dbReference type="SMART" id="SM01026">
    <property type="entry name" value="Beach"/>
    <property type="match status" value="1"/>
</dbReference>
<sequence length="2365" mass="270098">MQFLPSRPTATTIPPEVSKYKSLVSDLYDVEKVEIAMKFYNDEISKTPKIYPDEFKISSNTGLVIRSIEKHANLFFNSQDKTELLFKFLERSFKYYKGNKKTNSSIFSIIIKTTEKDDPQILKYGSEFLQTALENTLFYTYMFTKERLAKVFQNCFCFFPNTILFYGPLILSATSRRVFTNISNLTQFMEVVTNLLHDGNLEPKSSLSAFTFIGLIIRSLDTGNFLPEILPYIVELAPLCDSLIFYQHFLNAPISNKHIVWKSLHDILIDSHITTELMNTAIIAIDQSGAVPPAENFTLKPFLQKYGTFTKDQQKLLLNFVKKCPNEIKADFISSSMPISKTKIDANVLLEICKNTNFGGLIPTILENFVVKPDFSEFETCGGGVFEVIQHLIKHSNDDFQPSVGLFEATMKIAINNWNNVTSIILDCIFLKMNAATFMPSLISFLKNGLPEPILEWLSQSLFFHCFVHCFLENDGGSTFPTLMKTKRGRDLIARLAYLRPNDTIENYFVQNPPLDLSEKEIDLLMHGLPHDAEDISNGYLCIPSLIPFVSSFTLKTPLEKFIVGKAVGRFFLPLRDQIKQFVSTYFSSTLLRYQITDPDFLPHITDPNLPHFNVLQSVPIEMAKPSKFKRSTSFGFWFNIFELKKTTTTIVSFNEGSLKIDGNSYARIAGEIMFCSPKQWHFVVIITTDNNMTFYIDKKLFTSYQMTPGIPFFAFGNSGNNSMIYFLSPYLRLSGSPFTQEQIESFFTMGPNSPTNVLIEPSNGVHPVTSDGLPKYLSTVGGPYFVFYVAMNTTTLQQFMYCLEAAFNLLELGFLEKEHFISSLRFILRHKCHFEDEVIQFLRERVITIFDINDICLLLNDFGILATKVESLITVAPLDSSCITHFYYAIEAFCFFEHDEAVHDQIFGVLAYFIEFDPSYLYRIIPYIHALPHLEKKKILSIDDKSQYQKQLKLINLFFHHSEIVFSTFSNEELMTSMSRLNPTVGSEFLYTFSVNIVKFQDYNFSSALLKISAFLITISSFERTWVALFNLLTHQNEFVSIEEYESNITNIRIVHDEYIRVIFKLITDSFYESEYAYRALKFTVDIIHSCSLPMAVYFKAIQYLCSLGCGQKSLKVEVQQQQQAAVLPSPSPSLESMIGLSSKRRSSNFSQNSVQAKTKESGKGSFEKFLGFKQTSSFSSNADLASQSQSSHVHDFPVHEYFDPQLTVRLVNFLNARCISEEDVSDPQIPTYDGQKYANFESDITKLVINMVVEALIDCLDSDNIFETNLFCLTVQGSDVDEYVAIHFHQHAILELLTHEEIYEHEKCFEKLLLFLSYRIADDWWKGMVLSLFNTVLPHLKSGINFTYFIISVFTSSDNESNASTINSPIKDALVASSFFSQFQLISNEFSLFLRLTGENMSDSKCSQKIEEFKENAKRNNSNVKKERNDIAFPDLHAECVFLFKRQIIDSVHTRKVARYQFFWHLNSSSLFINKAISLIHLQRLKQKFTLGIPDKFMISTSSSPLCVPTKLMPCVFSYDNRCQKMSKLIDIPHSHHRSPYKSILPELTIEYTAPNCFEGWKMPIFVNIHFSEFAKDAFHGISAPFEAQMLGTPEACQCVVILNDKNITIILNCDLTGKTPPTENLCHYPLFEETMAGYFGRPAIFFNKPAFTVPLKQITMVVPRRYIHSSTAIDSFTITGIQISLVTSPANRKLLINHLKPKYSKTAKTGPLFAKKLLEKPVSDVAKKWMRESISSFQYLLYLNSIGNRSFNDYSQYPVFPWVASDYQCSNFPPPLRDLSKPLGQISGTRILKFERVFEETNNGYFYGTHYSYPAAVLHYMMRAEPFTIFNVVLHSGFDHRDRLFSSLFETWFTCSECNTTDLKELIPQFFCFPAMFENLNKLLLQTRSDGTDINRVRLPPWGPTPTIFIHRHRKILESKRLCKTLPSWIDLIFGYKQRGPAAVEAKNVFLPISYDSPNEEDEALTAADIDTILNFGQCPLQIMTSPHGTRSSQTYHNISNSFTRFCYVRNISKEIKELKEYKDFIKSSNLNADENYRVTVYDHQLMYSVNLTFKVGTLPLSVSERRISFNNQRLNHDTLIDIVDAVVSRDQTLLTIITTFGKIETYSLLYDKLDFVSSTCLPDIIPLIAVDVSSHFGLIVVASETHLAVVDLMTGFLLAKLHGEFNKVAFDETHDLIIASSAKTMQISAFSPKLNLIYQSSLKSSLKLSQQYDEILTISTTDSNHWEQSPYFVTGHKDGNILLWVLSTDGDRPYLRNKCLHKAEYSITSLVIFARGKAITYADSNGNIGIISCCQKNRRRLLKMNCYERCSICKESISKITSFCSVCGLPCCKICFGKSVCSKCAEYAAGNNGSYMLNTTY</sequence>
<dbReference type="PROSITE" id="PS50197">
    <property type="entry name" value="BEACH"/>
    <property type="match status" value="1"/>
</dbReference>
<dbReference type="InterPro" id="IPR016024">
    <property type="entry name" value="ARM-type_fold"/>
</dbReference>
<dbReference type="SUPFAM" id="SSF49899">
    <property type="entry name" value="Concanavalin A-like lectins/glucanases"/>
    <property type="match status" value="1"/>
</dbReference>
<dbReference type="OrthoDB" id="6281604at2759"/>
<evidence type="ECO:0000313" key="4">
    <source>
        <dbReference type="Proteomes" id="UP000179807"/>
    </source>
</evidence>
<dbReference type="Proteomes" id="UP000179807">
    <property type="component" value="Unassembled WGS sequence"/>
</dbReference>
<dbReference type="Pfam" id="PF02138">
    <property type="entry name" value="Beach"/>
    <property type="match status" value="1"/>
</dbReference>
<dbReference type="InterPro" id="IPR036372">
    <property type="entry name" value="BEACH_dom_sf"/>
</dbReference>
<reference evidence="3" key="1">
    <citation type="submission" date="2016-10" db="EMBL/GenBank/DDBJ databases">
        <authorList>
            <person name="Benchimol M."/>
            <person name="Almeida L.G."/>
            <person name="Vasconcelos A.T."/>
            <person name="Perreira-Neves A."/>
            <person name="Rosa I.A."/>
            <person name="Tasca T."/>
            <person name="Bogo M.R."/>
            <person name="de Souza W."/>
        </authorList>
    </citation>
    <scope>NUCLEOTIDE SEQUENCE [LARGE SCALE GENOMIC DNA]</scope>
    <source>
        <strain evidence="3">K</strain>
    </source>
</reference>
<dbReference type="InterPro" id="IPR015943">
    <property type="entry name" value="WD40/YVTN_repeat-like_dom_sf"/>
</dbReference>
<dbReference type="InterPro" id="IPR050865">
    <property type="entry name" value="BEACH_Domain"/>
</dbReference>
<dbReference type="InterPro" id="IPR000409">
    <property type="entry name" value="BEACH_dom"/>
</dbReference>
<evidence type="ECO:0000259" key="2">
    <source>
        <dbReference type="PROSITE" id="PS50197"/>
    </source>
</evidence>
<dbReference type="CDD" id="cd06071">
    <property type="entry name" value="Beach"/>
    <property type="match status" value="1"/>
</dbReference>
<dbReference type="SUPFAM" id="SSF50978">
    <property type="entry name" value="WD40 repeat-like"/>
    <property type="match status" value="1"/>
</dbReference>
<dbReference type="InterPro" id="IPR013320">
    <property type="entry name" value="ConA-like_dom_sf"/>
</dbReference>
<dbReference type="GeneID" id="94825297"/>